<comment type="caution">
    <text evidence="1">The sequence shown here is derived from an EMBL/GenBank/DDBJ whole genome shotgun (WGS) entry which is preliminary data.</text>
</comment>
<feature type="non-terminal residue" evidence="1">
    <location>
        <position position="148"/>
    </location>
</feature>
<dbReference type="EMBL" id="CAJOBF010003685">
    <property type="protein sequence ID" value="CAF4103841.1"/>
    <property type="molecule type" value="Genomic_DNA"/>
</dbReference>
<organism evidence="1 2">
    <name type="scientific">Rotaria magnacalcarata</name>
    <dbReference type="NCBI Taxonomy" id="392030"/>
    <lineage>
        <taxon>Eukaryota</taxon>
        <taxon>Metazoa</taxon>
        <taxon>Spiralia</taxon>
        <taxon>Gnathifera</taxon>
        <taxon>Rotifera</taxon>
        <taxon>Eurotatoria</taxon>
        <taxon>Bdelloidea</taxon>
        <taxon>Philodinida</taxon>
        <taxon>Philodinidae</taxon>
        <taxon>Rotaria</taxon>
    </lineage>
</organism>
<reference evidence="1" key="1">
    <citation type="submission" date="2021-02" db="EMBL/GenBank/DDBJ databases">
        <authorList>
            <person name="Nowell W R."/>
        </authorList>
    </citation>
    <scope>NUCLEOTIDE SEQUENCE</scope>
</reference>
<evidence type="ECO:0000313" key="1">
    <source>
        <dbReference type="EMBL" id="CAF4103841.1"/>
    </source>
</evidence>
<accession>A0A819UIT0</accession>
<dbReference type="AlphaFoldDB" id="A0A819UIT0"/>
<protein>
    <submittedName>
        <fullName evidence="1">Uncharacterized protein</fullName>
    </submittedName>
</protein>
<evidence type="ECO:0000313" key="2">
    <source>
        <dbReference type="Proteomes" id="UP000663842"/>
    </source>
</evidence>
<proteinExistence type="predicted"/>
<dbReference type="Proteomes" id="UP000663842">
    <property type="component" value="Unassembled WGS sequence"/>
</dbReference>
<sequence>MNDPQRISFQLLNSSFKIPKIKRTETKAKTNYPDIIITQTEMFRIFHNLTILFVGDSSIRTLFRDFTKFFSKNRLLENTEAQSQHGEYKLVEGETRLKTGGSRGTPEYKDIRQYECQSSSTRLIYIHLPTIFGESPIENINYIKEMTD</sequence>
<name>A0A819UIT0_9BILA</name>
<gene>
    <name evidence="1" type="ORF">UXM345_LOCUS22402</name>
</gene>